<dbReference type="Proteomes" id="UP000002527">
    <property type="component" value="Chromosome"/>
</dbReference>
<accession>Q72Z72</accession>
<protein>
    <submittedName>
        <fullName evidence="2">Uncharacterized protein</fullName>
    </submittedName>
</protein>
<reference evidence="2 3" key="1">
    <citation type="journal article" date="2004" name="Nucleic Acids Res.">
        <title>The genome sequence of Bacillus cereus ATCC 10987 reveals metabolic adaptations and a large plasmid related to Bacillus anthracis pXO1.</title>
        <authorList>
            <person name="Rasko D.A."/>
            <person name="Ravel J."/>
            <person name="Okstad O.A."/>
            <person name="Helgason E."/>
            <person name="Cer R.Z."/>
            <person name="Jiang L."/>
            <person name="Shores K.A."/>
            <person name="Fouts D.E."/>
            <person name="Tourasse N.J."/>
            <person name="Angiuoli S.V."/>
            <person name="Kolonay J."/>
            <person name="Nelson W.C."/>
            <person name="Kolsto A.-B."/>
            <person name="Fraser C.M."/>
            <person name="Read T.D."/>
        </authorList>
    </citation>
    <scope>NUCLEOTIDE SEQUENCE [LARGE SCALE GENOMIC DNA]</scope>
    <source>
        <strain evidence="3">ATCC 10987 / NRS 248</strain>
    </source>
</reference>
<proteinExistence type="predicted"/>
<dbReference type="HOGENOM" id="CLU_2749410_0_0_9"/>
<keyword evidence="1" id="KW-0472">Membrane</keyword>
<keyword evidence="1" id="KW-1133">Transmembrane helix</keyword>
<dbReference type="KEGG" id="bca:BCE_4797"/>
<feature type="transmembrane region" description="Helical" evidence="1">
    <location>
        <begin position="60"/>
        <end position="81"/>
    </location>
</feature>
<gene>
    <name evidence="2" type="ordered locus">BCE_4797</name>
</gene>
<name>Q72Z72_BACC1</name>
<evidence type="ECO:0000313" key="2">
    <source>
        <dbReference type="EMBL" id="AAS43698.1"/>
    </source>
</evidence>
<sequence>MKLSGNPFKSEYKLKQHLDSDHVEVPDFPKTVSRFDRLIGFLGSPAKDPVEATIGNDLSVVFHVSLLVGVPILSLITILFMTL</sequence>
<organism evidence="2 3">
    <name type="scientific">Bacillus cereus (strain ATCC 10987 / NRS 248)</name>
    <dbReference type="NCBI Taxonomy" id="222523"/>
    <lineage>
        <taxon>Bacteria</taxon>
        <taxon>Bacillati</taxon>
        <taxon>Bacillota</taxon>
        <taxon>Bacilli</taxon>
        <taxon>Bacillales</taxon>
        <taxon>Bacillaceae</taxon>
        <taxon>Bacillus</taxon>
        <taxon>Bacillus cereus group</taxon>
    </lineage>
</organism>
<keyword evidence="1" id="KW-0812">Transmembrane</keyword>
<dbReference type="EMBL" id="AE017194">
    <property type="protein sequence ID" value="AAS43698.1"/>
    <property type="molecule type" value="Genomic_DNA"/>
</dbReference>
<dbReference type="AlphaFoldDB" id="Q72Z72"/>
<evidence type="ECO:0000256" key="1">
    <source>
        <dbReference type="SAM" id="Phobius"/>
    </source>
</evidence>
<evidence type="ECO:0000313" key="3">
    <source>
        <dbReference type="Proteomes" id="UP000002527"/>
    </source>
</evidence>